<sequence>MLESAAYNTYRAYATSEKTPKPKTTKKKADSESSPKTKSTQAFKGKRITTLAKGDKPAKKKQSTTKSKGLTVLSEVALTKAQHMKIAIERSKIQTYSSHTSGSGDEVHTYQGEDDEENDEHDSEDDNDEHDSENDNDDDEVSSDQMVSTPPNYKITDEEENQEDDDNVMGGEQEDQELYGDLNLNLDRRDAEMTDAQTNQETKEVHVTLTTEPPVVQQQSSSVSSDLVSKCINPTPDTGIDSILNPTIQSDIPVNVSVSFTTTTPSSNTTIPQTPIPIIQPQQQTHDSITITTIPATTLPNIPNFASLFRIVDNYLASQMKDAIDSNIKAIIKDRVKAQVSKIMPKVEKYVTESLGAEVLARSSNQPQTSYTALASLSEFESQPKSLGKSAQAEEHGLRVDDLEEPSHQEFNTGNDDVSPAREVTDVDARLWNIPGSQTPDREWNKTKTDLIKGTYKSVVELEYHLEEVFKATHDQLDWHNPEGRSYPHDLSKPLPLIQNARGKLTNLNLDERFALNVALRMYTRRIVIQEHVEDLQLAVESYQKKINLLKPDSYRSDLRKITPYTAYPGIQGIIYQDDMDRNRLMSTDELHKFSDGTLNHVRTALNDIATGIQMEYLPKRK</sequence>
<feature type="compositionally biased region" description="Basic and acidic residues" evidence="1">
    <location>
        <begin position="392"/>
        <end position="408"/>
    </location>
</feature>
<comment type="caution">
    <text evidence="2">The sequence shown here is derived from an EMBL/GenBank/DDBJ whole genome shotgun (WGS) entry which is preliminary data.</text>
</comment>
<protein>
    <submittedName>
        <fullName evidence="2">Uncharacterized protein</fullName>
    </submittedName>
</protein>
<proteinExistence type="predicted"/>
<name>A0ABQ4XR19_9ASTR</name>
<accession>A0ABQ4XR19</accession>
<organism evidence="2 3">
    <name type="scientific">Tanacetum coccineum</name>
    <dbReference type="NCBI Taxonomy" id="301880"/>
    <lineage>
        <taxon>Eukaryota</taxon>
        <taxon>Viridiplantae</taxon>
        <taxon>Streptophyta</taxon>
        <taxon>Embryophyta</taxon>
        <taxon>Tracheophyta</taxon>
        <taxon>Spermatophyta</taxon>
        <taxon>Magnoliopsida</taxon>
        <taxon>eudicotyledons</taxon>
        <taxon>Gunneridae</taxon>
        <taxon>Pentapetalae</taxon>
        <taxon>asterids</taxon>
        <taxon>campanulids</taxon>
        <taxon>Asterales</taxon>
        <taxon>Asteraceae</taxon>
        <taxon>Asteroideae</taxon>
        <taxon>Anthemideae</taxon>
        <taxon>Anthemidinae</taxon>
        <taxon>Tanacetum</taxon>
    </lineage>
</organism>
<feature type="region of interest" description="Disordered" evidence="1">
    <location>
        <begin position="1"/>
        <end position="74"/>
    </location>
</feature>
<gene>
    <name evidence="2" type="ORF">Tco_0681707</name>
</gene>
<reference evidence="2" key="1">
    <citation type="journal article" date="2022" name="Int. J. Mol. Sci.">
        <title>Draft Genome of Tanacetum Coccineum: Genomic Comparison of Closely Related Tanacetum-Family Plants.</title>
        <authorList>
            <person name="Yamashiro T."/>
            <person name="Shiraishi A."/>
            <person name="Nakayama K."/>
            <person name="Satake H."/>
        </authorList>
    </citation>
    <scope>NUCLEOTIDE SEQUENCE</scope>
</reference>
<feature type="compositionally biased region" description="Acidic residues" evidence="1">
    <location>
        <begin position="157"/>
        <end position="173"/>
    </location>
</feature>
<feature type="region of interest" description="Disordered" evidence="1">
    <location>
        <begin position="384"/>
        <end position="420"/>
    </location>
</feature>
<evidence type="ECO:0000313" key="2">
    <source>
        <dbReference type="EMBL" id="GJS67143.1"/>
    </source>
</evidence>
<dbReference type="EMBL" id="BQNB010009697">
    <property type="protein sequence ID" value="GJS67143.1"/>
    <property type="molecule type" value="Genomic_DNA"/>
</dbReference>
<feature type="region of interest" description="Disordered" evidence="1">
    <location>
        <begin position="90"/>
        <end position="173"/>
    </location>
</feature>
<feature type="compositionally biased region" description="Acidic residues" evidence="1">
    <location>
        <begin position="112"/>
        <end position="142"/>
    </location>
</feature>
<dbReference type="Proteomes" id="UP001151760">
    <property type="component" value="Unassembled WGS sequence"/>
</dbReference>
<keyword evidence="3" id="KW-1185">Reference proteome</keyword>
<evidence type="ECO:0000313" key="3">
    <source>
        <dbReference type="Proteomes" id="UP001151760"/>
    </source>
</evidence>
<feature type="compositionally biased region" description="Polar residues" evidence="1">
    <location>
        <begin position="93"/>
        <end position="103"/>
    </location>
</feature>
<reference evidence="2" key="2">
    <citation type="submission" date="2022-01" db="EMBL/GenBank/DDBJ databases">
        <authorList>
            <person name="Yamashiro T."/>
            <person name="Shiraishi A."/>
            <person name="Satake H."/>
            <person name="Nakayama K."/>
        </authorList>
    </citation>
    <scope>NUCLEOTIDE SEQUENCE</scope>
</reference>
<evidence type="ECO:0000256" key="1">
    <source>
        <dbReference type="SAM" id="MobiDB-lite"/>
    </source>
</evidence>